<gene>
    <name evidence="2" type="ORF">DFJ69_6064</name>
</gene>
<dbReference type="AlphaFoldDB" id="A0A3D9SX41"/>
<dbReference type="InterPro" id="IPR011335">
    <property type="entry name" value="Restrct_endonuc-II-like"/>
</dbReference>
<keyword evidence="3" id="KW-1185">Reference proteome</keyword>
<dbReference type="InterPro" id="IPR007560">
    <property type="entry name" value="Restrct_endonuc_IV_Mrr"/>
</dbReference>
<feature type="domain" description="Restriction endonuclease type IV Mrr" evidence="1">
    <location>
        <begin position="63"/>
        <end position="176"/>
    </location>
</feature>
<dbReference type="PANTHER" id="PTHR30015:SF6">
    <property type="entry name" value="SLL1429 PROTEIN"/>
    <property type="match status" value="1"/>
</dbReference>
<evidence type="ECO:0000313" key="3">
    <source>
        <dbReference type="Proteomes" id="UP000256661"/>
    </source>
</evidence>
<protein>
    <submittedName>
        <fullName evidence="2">Restriction system protein</fullName>
    </submittedName>
</protein>
<dbReference type="SUPFAM" id="SSF52980">
    <property type="entry name" value="Restriction endonuclease-like"/>
    <property type="match status" value="1"/>
</dbReference>
<dbReference type="RefSeq" id="WP_211328842.1">
    <property type="nucleotide sequence ID" value="NZ_QTTT01000001.1"/>
</dbReference>
<evidence type="ECO:0000259" key="1">
    <source>
        <dbReference type="Pfam" id="PF04471"/>
    </source>
</evidence>
<dbReference type="Proteomes" id="UP000256661">
    <property type="component" value="Unassembled WGS sequence"/>
</dbReference>
<dbReference type="GO" id="GO:0009307">
    <property type="term" value="P:DNA restriction-modification system"/>
    <property type="evidence" value="ECO:0007669"/>
    <property type="project" value="InterPro"/>
</dbReference>
<dbReference type="EMBL" id="QTTT01000001">
    <property type="protein sequence ID" value="REF00520.1"/>
    <property type="molecule type" value="Genomic_DNA"/>
</dbReference>
<evidence type="ECO:0000313" key="2">
    <source>
        <dbReference type="EMBL" id="REF00520.1"/>
    </source>
</evidence>
<reference evidence="2 3" key="1">
    <citation type="submission" date="2018-08" db="EMBL/GenBank/DDBJ databases">
        <title>Sequencing the genomes of 1000 actinobacteria strains.</title>
        <authorList>
            <person name="Klenk H.-P."/>
        </authorList>
    </citation>
    <scope>NUCLEOTIDE SEQUENCE [LARGE SCALE GENOMIC DNA]</scope>
    <source>
        <strain evidence="2 3">DSM 43927</strain>
    </source>
</reference>
<dbReference type="PANTHER" id="PTHR30015">
    <property type="entry name" value="MRR RESTRICTION SYSTEM PROTEIN"/>
    <property type="match status" value="1"/>
</dbReference>
<dbReference type="InterPro" id="IPR011856">
    <property type="entry name" value="tRNA_endonuc-like_dom_sf"/>
</dbReference>
<dbReference type="GO" id="GO:0015666">
    <property type="term" value="F:restriction endodeoxyribonuclease activity"/>
    <property type="evidence" value="ECO:0007669"/>
    <property type="project" value="TreeGrafter"/>
</dbReference>
<dbReference type="Gene3D" id="3.40.1350.10">
    <property type="match status" value="1"/>
</dbReference>
<dbReference type="InterPro" id="IPR052906">
    <property type="entry name" value="Type_IV_Methyl-Rstrct_Enzyme"/>
</dbReference>
<sequence>MTVWLLMELITAVIGLVLSVWWGPPVTAAAGAAAVTLQLRARSAVAADASARLAELRYTAAELDALSPLDFELAVRDLMVRDGLAARHVGRGGDQAADVIATDPATGRTVVVQCKHTTTGRNVTVEVIYQVNGTAGPVHGADMAVVVTNGGFTKDARLQAAAFRIVVVDRGLLQRWAQEGTSIRGVCGLDGPVRARRFRVRRPSTRRPRA</sequence>
<organism evidence="2 3">
    <name type="scientific">Thermomonospora umbrina</name>
    <dbReference type="NCBI Taxonomy" id="111806"/>
    <lineage>
        <taxon>Bacteria</taxon>
        <taxon>Bacillati</taxon>
        <taxon>Actinomycetota</taxon>
        <taxon>Actinomycetes</taxon>
        <taxon>Streptosporangiales</taxon>
        <taxon>Thermomonosporaceae</taxon>
        <taxon>Thermomonospora</taxon>
    </lineage>
</organism>
<comment type="caution">
    <text evidence="2">The sequence shown here is derived from an EMBL/GenBank/DDBJ whole genome shotgun (WGS) entry which is preliminary data.</text>
</comment>
<proteinExistence type="predicted"/>
<accession>A0A3D9SX41</accession>
<dbReference type="GO" id="GO:0003677">
    <property type="term" value="F:DNA binding"/>
    <property type="evidence" value="ECO:0007669"/>
    <property type="project" value="InterPro"/>
</dbReference>
<name>A0A3D9SX41_9ACTN</name>
<dbReference type="Pfam" id="PF04471">
    <property type="entry name" value="Mrr_cat"/>
    <property type="match status" value="1"/>
</dbReference>